<reference evidence="5 6" key="1">
    <citation type="submission" date="2023-12" db="EMBL/GenBank/DDBJ databases">
        <title>the genome sequence of Hyalangium sp. s54d21.</title>
        <authorList>
            <person name="Zhang X."/>
        </authorList>
    </citation>
    <scope>NUCLEOTIDE SEQUENCE [LARGE SCALE GENOMIC DNA]</scope>
    <source>
        <strain evidence="6">s54d21</strain>
    </source>
</reference>
<accession>A0ABU5H653</accession>
<dbReference type="PANTHER" id="PTHR43002">
    <property type="entry name" value="GLYCOGEN DEBRANCHING ENZYME"/>
    <property type="match status" value="1"/>
</dbReference>
<dbReference type="InterPro" id="IPR004193">
    <property type="entry name" value="Glyco_hydro_13_N"/>
</dbReference>
<dbReference type="Pfam" id="PF17967">
    <property type="entry name" value="Pullulanase_N2"/>
    <property type="match status" value="1"/>
</dbReference>
<dbReference type="EMBL" id="JAXIVS010000004">
    <property type="protein sequence ID" value="MDY7227575.1"/>
    <property type="molecule type" value="Genomic_DNA"/>
</dbReference>
<keyword evidence="2" id="KW-0472">Membrane</keyword>
<organism evidence="5 6">
    <name type="scientific">Hyalangium rubrum</name>
    <dbReference type="NCBI Taxonomy" id="3103134"/>
    <lineage>
        <taxon>Bacteria</taxon>
        <taxon>Pseudomonadati</taxon>
        <taxon>Myxococcota</taxon>
        <taxon>Myxococcia</taxon>
        <taxon>Myxococcales</taxon>
        <taxon>Cystobacterineae</taxon>
        <taxon>Archangiaceae</taxon>
        <taxon>Hyalangium</taxon>
    </lineage>
</organism>
<dbReference type="CDD" id="cd02860">
    <property type="entry name" value="E_set_Pullulanase"/>
    <property type="match status" value="1"/>
</dbReference>
<name>A0ABU5H653_9BACT</name>
<dbReference type="CDD" id="cd11341">
    <property type="entry name" value="AmyAc_Pullulanase_LD-like"/>
    <property type="match status" value="1"/>
</dbReference>
<evidence type="ECO:0000259" key="4">
    <source>
        <dbReference type="SMART" id="SM00642"/>
    </source>
</evidence>
<dbReference type="CDD" id="cd12962">
    <property type="entry name" value="X25_BaPul_like"/>
    <property type="match status" value="2"/>
</dbReference>
<feature type="domain" description="Glycosyl hydrolase family 13 catalytic" evidence="4">
    <location>
        <begin position="500"/>
        <end position="942"/>
    </location>
</feature>
<keyword evidence="2" id="KW-1133">Transmembrane helix</keyword>
<dbReference type="InterPro" id="IPR011839">
    <property type="entry name" value="Pullul_strch"/>
</dbReference>
<dbReference type="InterPro" id="IPR017853">
    <property type="entry name" value="GH"/>
</dbReference>
<dbReference type="Pfam" id="PF11852">
    <property type="entry name" value="Pullul_strch_C"/>
    <property type="match status" value="1"/>
</dbReference>
<keyword evidence="3" id="KW-0732">Signal</keyword>
<dbReference type="InterPro" id="IPR040671">
    <property type="entry name" value="Pullulanase_N2"/>
</dbReference>
<dbReference type="SMART" id="SM00642">
    <property type="entry name" value="Aamy"/>
    <property type="match status" value="1"/>
</dbReference>
<dbReference type="InterPro" id="IPR024561">
    <property type="entry name" value="Pullul_strch_C"/>
</dbReference>
<dbReference type="SUPFAM" id="SSF51445">
    <property type="entry name" value="(Trans)glycosidases"/>
    <property type="match status" value="1"/>
</dbReference>
<proteinExistence type="inferred from homology"/>
<dbReference type="InterPro" id="IPR006047">
    <property type="entry name" value="GH13_cat_dom"/>
</dbReference>
<evidence type="ECO:0000256" key="3">
    <source>
        <dbReference type="SAM" id="SignalP"/>
    </source>
</evidence>
<dbReference type="Gene3D" id="2.60.40.1130">
    <property type="entry name" value="Rab geranylgeranyltransferase alpha-subunit, insert domain"/>
    <property type="match status" value="1"/>
</dbReference>
<dbReference type="SUPFAM" id="SSF81296">
    <property type="entry name" value="E set domains"/>
    <property type="match status" value="2"/>
</dbReference>
<dbReference type="Pfam" id="PF22058">
    <property type="entry name" value="X25_BaPul_like"/>
    <property type="match status" value="2"/>
</dbReference>
<gene>
    <name evidence="5" type="primary">pulA</name>
    <name evidence="5" type="ORF">SYV04_14275</name>
</gene>
<comment type="caution">
    <text evidence="5">The sequence shown here is derived from an EMBL/GenBank/DDBJ whole genome shotgun (WGS) entry which is preliminary data.</text>
</comment>
<sequence length="1139" mass="123205">MRPLALCALLAAVHVPWLAAAAPTSVTLVGDLQSELGCASDSDPSCTATQLEPEASDGVWQKSFNVPAGTWHYKVALDGSASNTHPSGADLTLTLSAPTSVKFYYDPISHFVSDSVKRIAVAPGSFQSEVGCPGDWQPDCLKTWLQDPDGNGIFVYTTTSIPVGTYEAKVAINESWSEAYGDRSGNNVVFTVTQAGELVTFSWDSVSKRVSIRPANAPTGDILMARVHWLTPDTLAWDFEVPPTGGGTYQLYHEPSGAMQLGSTGIQGGTAIPLTVDPAGLSTELKARFPHLSNAVVLKLPQAQVANVPALLKGQLALSLTSSAGRVVDATSVQMAGVLDELYTYPGELGATFDAEGTPTLRVWAPTARSVKLLIFDDSTAATPAEILDMTAGEQGTWSVTGTAAWAGKFYLYEVEVYVRREQAVRTNRVTDPYSVSLSMNSTRSQIIDLNAPTLAPQGWSELAKPALAAPEDIVLYELHVRDFSINDATVPEAERGTFKAFTRDSNGTRHLTRIAKAGVTHVHLLPVFDIATINENKAAHQQPAGDLAALPPDSEQQQAAVNAVRDADAFNWGYDPYHYTVPEGSYSTNPDGTARIVEFREMVQSLNQRGLRVVMDVVYNHTNSAGQDPLSVLDRIVPGYYHRLSADGNVETSTCCQNTATENAMMEKLMVDSLVTWAKLYKVDGFRFDLMGHHMKANMEKVRAALNALTLSQDGVNGRAIYVYGEGWNFGEVANGARGKNATQLNMPGTGIGTFSDRLRDAARGGGPFSGLQEQGFISGLFTDPNSTDQGTPQQQKSLLLQHMDRIRVGLAGNLRDYSLTASDGTSKKGSELKYGSDPAGYTLDPQEVITYVSAHDNETLFDAVQLKAPRNASMDTRVRMHNMGISLVALGQGIPFFHAGDELLRSKSLDRNSFNSGDWFNKLDWTYQSNNWGVGLPPAADNQTQWPIMKPLLADPALKPGPAHITRALEHFEEVIRIRKSSNVFRLRTAGDIQRRVRFLNTGPEQIPGLIVMAIEGDQYGKRSEYRNAVVLFNGSDEEQRFTEDTLKDSGLELHPVLKESTDPAARTSAFDATVGTFTVPARTTAVFVEGMPASKTVPVSGELTESSGCAAGGAVFSAFALLLGLGALRRPRRRSR</sequence>
<dbReference type="RefSeq" id="WP_321546294.1">
    <property type="nucleotide sequence ID" value="NZ_JAXIVS010000004.1"/>
</dbReference>
<protein>
    <submittedName>
        <fullName evidence="5">Pullulanase-type alpha-1,6-glucosidase</fullName>
    </submittedName>
</protein>
<dbReference type="Gene3D" id="3.20.20.80">
    <property type="entry name" value="Glycosidases"/>
    <property type="match status" value="1"/>
</dbReference>
<feature type="signal peptide" evidence="3">
    <location>
        <begin position="1"/>
        <end position="21"/>
    </location>
</feature>
<evidence type="ECO:0000256" key="2">
    <source>
        <dbReference type="SAM" id="Phobius"/>
    </source>
</evidence>
<dbReference type="Gene3D" id="2.60.40.1180">
    <property type="entry name" value="Golgi alpha-mannosidase II"/>
    <property type="match status" value="1"/>
</dbReference>
<dbReference type="Gene3D" id="2.60.40.10">
    <property type="entry name" value="Immunoglobulins"/>
    <property type="match status" value="3"/>
</dbReference>
<keyword evidence="6" id="KW-1185">Reference proteome</keyword>
<dbReference type="SUPFAM" id="SSF51011">
    <property type="entry name" value="Glycosyl hydrolase domain"/>
    <property type="match status" value="1"/>
</dbReference>
<dbReference type="Pfam" id="PF02922">
    <property type="entry name" value="CBM_48"/>
    <property type="match status" value="1"/>
</dbReference>
<dbReference type="InterPro" id="IPR013783">
    <property type="entry name" value="Ig-like_fold"/>
</dbReference>
<dbReference type="Proteomes" id="UP001291309">
    <property type="component" value="Unassembled WGS sequence"/>
</dbReference>
<comment type="similarity">
    <text evidence="1">Belongs to the glycosyl hydrolase 13 family.</text>
</comment>
<feature type="chain" id="PRO_5046236749" evidence="3">
    <location>
        <begin position="22"/>
        <end position="1139"/>
    </location>
</feature>
<dbReference type="InterPro" id="IPR054409">
    <property type="entry name" value="X25_BaPul-like"/>
</dbReference>
<dbReference type="InterPro" id="IPR014756">
    <property type="entry name" value="Ig_E-set"/>
</dbReference>
<keyword evidence="2" id="KW-0812">Transmembrane</keyword>
<evidence type="ECO:0000313" key="5">
    <source>
        <dbReference type="EMBL" id="MDY7227575.1"/>
    </source>
</evidence>
<evidence type="ECO:0000256" key="1">
    <source>
        <dbReference type="ARBA" id="ARBA00008061"/>
    </source>
</evidence>
<evidence type="ECO:0000313" key="6">
    <source>
        <dbReference type="Proteomes" id="UP001291309"/>
    </source>
</evidence>
<dbReference type="InterPro" id="IPR013780">
    <property type="entry name" value="Glyco_hydro_b"/>
</dbReference>
<feature type="transmembrane region" description="Helical" evidence="2">
    <location>
        <begin position="1113"/>
        <end position="1131"/>
    </location>
</feature>
<dbReference type="NCBIfam" id="TIGR02103">
    <property type="entry name" value="pullul_strch"/>
    <property type="match status" value="1"/>
</dbReference>